<proteinExistence type="predicted"/>
<name>A0A4R5UD43_9GAMM</name>
<dbReference type="OrthoDB" id="5975984at2"/>
<comment type="caution">
    <text evidence="1">The sequence shown here is derived from an EMBL/GenBank/DDBJ whole genome shotgun (WGS) entry which is preliminary data.</text>
</comment>
<dbReference type="AlphaFoldDB" id="A0A4R5UD43"/>
<sequence>MARMQRDPTRELNLTRDYAKWLVQEKRERNPANGKLFARTHTTRGRRFHGYNEEEVCRIIGVDFYN</sequence>
<keyword evidence="2" id="KW-1185">Reference proteome</keyword>
<evidence type="ECO:0000313" key="1">
    <source>
        <dbReference type="EMBL" id="TDK33051.1"/>
    </source>
</evidence>
<protein>
    <submittedName>
        <fullName evidence="1">Uncharacterized protein</fullName>
    </submittedName>
</protein>
<gene>
    <name evidence="1" type="ORF">E2F49_03100</name>
</gene>
<dbReference type="EMBL" id="SMTG01000002">
    <property type="protein sequence ID" value="TDK33051.1"/>
    <property type="molecule type" value="Genomic_DNA"/>
</dbReference>
<organism evidence="1 2">
    <name type="scientific">Luteimonas terrae</name>
    <dbReference type="NCBI Taxonomy" id="1530191"/>
    <lineage>
        <taxon>Bacteria</taxon>
        <taxon>Pseudomonadati</taxon>
        <taxon>Pseudomonadota</taxon>
        <taxon>Gammaproteobacteria</taxon>
        <taxon>Lysobacterales</taxon>
        <taxon>Lysobacteraceae</taxon>
        <taxon>Luteimonas</taxon>
    </lineage>
</organism>
<reference evidence="1 2" key="1">
    <citation type="submission" date="2019-03" db="EMBL/GenBank/DDBJ databases">
        <title>Luteimonas zhaokaii sp.nov., isolated from the rectal contents of Plateau pika in Yushu, Qinghai Province, China.</title>
        <authorList>
            <person name="Zhang G."/>
        </authorList>
    </citation>
    <scope>NUCLEOTIDE SEQUENCE [LARGE SCALE GENOMIC DNA]</scope>
    <source>
        <strain evidence="1 2">THG-MD21</strain>
    </source>
</reference>
<evidence type="ECO:0000313" key="2">
    <source>
        <dbReference type="Proteomes" id="UP000295543"/>
    </source>
</evidence>
<dbReference type="Proteomes" id="UP000295543">
    <property type="component" value="Unassembled WGS sequence"/>
</dbReference>
<accession>A0A4R5UD43</accession>
<dbReference type="RefSeq" id="WP_133392561.1">
    <property type="nucleotide sequence ID" value="NZ_SMTG01000002.1"/>
</dbReference>